<gene>
    <name evidence="2" type="ORF">GG681_12115</name>
</gene>
<dbReference type="AlphaFoldDB" id="A0A844AM94"/>
<proteinExistence type="predicted"/>
<evidence type="ECO:0000256" key="1">
    <source>
        <dbReference type="SAM" id="Phobius"/>
    </source>
</evidence>
<keyword evidence="1" id="KW-0812">Transmembrane</keyword>
<protein>
    <submittedName>
        <fullName evidence="2">Uncharacterized protein</fullName>
    </submittedName>
</protein>
<evidence type="ECO:0000313" key="3">
    <source>
        <dbReference type="Proteomes" id="UP000436694"/>
    </source>
</evidence>
<dbReference type="EMBL" id="WIXK01000005">
    <property type="protein sequence ID" value="MQY43390.1"/>
    <property type="molecule type" value="Genomic_DNA"/>
</dbReference>
<reference evidence="2 3" key="1">
    <citation type="submission" date="2019-10" db="EMBL/GenBank/DDBJ databases">
        <title>Epibacterium sp. nov., isolated from seawater.</title>
        <authorList>
            <person name="Zhang X."/>
            <person name="Li N."/>
        </authorList>
    </citation>
    <scope>NUCLEOTIDE SEQUENCE [LARGE SCALE GENOMIC DNA]</scope>
    <source>
        <strain evidence="2 3">SM1969</strain>
    </source>
</reference>
<keyword evidence="1" id="KW-0472">Membrane</keyword>
<keyword evidence="1" id="KW-1133">Transmembrane helix</keyword>
<evidence type="ECO:0000313" key="2">
    <source>
        <dbReference type="EMBL" id="MQY43390.1"/>
    </source>
</evidence>
<dbReference type="RefSeq" id="WP_153548263.1">
    <property type="nucleotide sequence ID" value="NZ_WIXK01000005.1"/>
</dbReference>
<name>A0A844AM94_9RHOB</name>
<keyword evidence="3" id="KW-1185">Reference proteome</keyword>
<organism evidence="2 3">
    <name type="scientific">Tritonibacter aquimaris</name>
    <dbReference type="NCBI Taxonomy" id="2663379"/>
    <lineage>
        <taxon>Bacteria</taxon>
        <taxon>Pseudomonadati</taxon>
        <taxon>Pseudomonadota</taxon>
        <taxon>Alphaproteobacteria</taxon>
        <taxon>Rhodobacterales</taxon>
        <taxon>Paracoccaceae</taxon>
        <taxon>Tritonibacter</taxon>
    </lineage>
</organism>
<accession>A0A844AM94</accession>
<dbReference type="Proteomes" id="UP000436694">
    <property type="component" value="Unassembled WGS sequence"/>
</dbReference>
<comment type="caution">
    <text evidence="2">The sequence shown here is derived from an EMBL/GenBank/DDBJ whole genome shotgun (WGS) entry which is preliminary data.</text>
</comment>
<feature type="transmembrane region" description="Helical" evidence="1">
    <location>
        <begin position="34"/>
        <end position="53"/>
    </location>
</feature>
<sequence length="162" mass="18602">MWLLIFCAVLWVGLFLLQLYFVSMHGTEWAPDRIAVLGWLVGAAIIGVQYHLLPGSGPETVLIVSDFGIQSANHHWNGMWVRWRDVACIEAYDPRRGGLRSPAKLVFWDNDGNRASLPLIMPERDNAQRRAFFAALNHYWPGWDRPCSQQPRGRCDRPHDLH</sequence>